<feature type="compositionally biased region" description="Pro residues" evidence="1">
    <location>
        <begin position="1018"/>
        <end position="1029"/>
    </location>
</feature>
<feature type="compositionally biased region" description="Low complexity" evidence="1">
    <location>
        <begin position="1142"/>
        <end position="1156"/>
    </location>
</feature>
<dbReference type="PRINTS" id="PR01217">
    <property type="entry name" value="PRICHEXTENSN"/>
</dbReference>
<feature type="compositionally biased region" description="Acidic residues" evidence="1">
    <location>
        <begin position="905"/>
        <end position="915"/>
    </location>
</feature>
<feature type="compositionally biased region" description="Acidic residues" evidence="1">
    <location>
        <begin position="1189"/>
        <end position="1204"/>
    </location>
</feature>
<feature type="region of interest" description="Disordered" evidence="1">
    <location>
        <begin position="1"/>
        <end position="377"/>
    </location>
</feature>
<feature type="compositionally biased region" description="Acidic residues" evidence="1">
    <location>
        <begin position="888"/>
        <end position="897"/>
    </location>
</feature>
<feature type="compositionally biased region" description="Low complexity" evidence="1">
    <location>
        <begin position="331"/>
        <end position="349"/>
    </location>
</feature>
<dbReference type="OrthoDB" id="8942133at2759"/>
<organism evidence="2 3">
    <name type="scientific">Danionella cerebrum</name>
    <dbReference type="NCBI Taxonomy" id="2873325"/>
    <lineage>
        <taxon>Eukaryota</taxon>
        <taxon>Metazoa</taxon>
        <taxon>Chordata</taxon>
        <taxon>Craniata</taxon>
        <taxon>Vertebrata</taxon>
        <taxon>Euteleostomi</taxon>
        <taxon>Actinopterygii</taxon>
        <taxon>Neopterygii</taxon>
        <taxon>Teleostei</taxon>
        <taxon>Ostariophysi</taxon>
        <taxon>Cypriniformes</taxon>
        <taxon>Danionidae</taxon>
        <taxon>Danioninae</taxon>
        <taxon>Danionella</taxon>
    </lineage>
</organism>
<dbReference type="EMBL" id="SRMA01025351">
    <property type="protein sequence ID" value="TRY95725.1"/>
    <property type="molecule type" value="Genomic_DNA"/>
</dbReference>
<comment type="caution">
    <text evidence="2">The sequence shown here is derived from an EMBL/GenBank/DDBJ whole genome shotgun (WGS) entry which is preliminary data.</text>
</comment>
<feature type="compositionally biased region" description="Polar residues" evidence="1">
    <location>
        <begin position="317"/>
        <end position="330"/>
    </location>
</feature>
<feature type="region of interest" description="Disordered" evidence="1">
    <location>
        <begin position="828"/>
        <end position="982"/>
    </location>
</feature>
<dbReference type="STRING" id="623744.A0A553R0L6"/>
<feature type="region of interest" description="Disordered" evidence="1">
    <location>
        <begin position="437"/>
        <end position="462"/>
    </location>
</feature>
<feature type="compositionally biased region" description="Basic and acidic residues" evidence="1">
    <location>
        <begin position="395"/>
        <end position="416"/>
    </location>
</feature>
<evidence type="ECO:0000313" key="3">
    <source>
        <dbReference type="Proteomes" id="UP000316079"/>
    </source>
</evidence>
<feature type="region of interest" description="Disordered" evidence="1">
    <location>
        <begin position="713"/>
        <end position="741"/>
    </location>
</feature>
<feature type="compositionally biased region" description="Low complexity" evidence="1">
    <location>
        <begin position="678"/>
        <end position="700"/>
    </location>
</feature>
<feature type="compositionally biased region" description="Basic and acidic residues" evidence="1">
    <location>
        <begin position="363"/>
        <end position="373"/>
    </location>
</feature>
<evidence type="ECO:0000256" key="1">
    <source>
        <dbReference type="SAM" id="MobiDB-lite"/>
    </source>
</evidence>
<feature type="compositionally biased region" description="Polar residues" evidence="1">
    <location>
        <begin position="556"/>
        <end position="565"/>
    </location>
</feature>
<protein>
    <submittedName>
        <fullName evidence="2">Uncharacterized protein</fullName>
    </submittedName>
</protein>
<accession>A0A553R0L6</accession>
<feature type="region of interest" description="Disordered" evidence="1">
    <location>
        <begin position="1008"/>
        <end position="1050"/>
    </location>
</feature>
<feature type="region of interest" description="Disordered" evidence="1">
    <location>
        <begin position="484"/>
        <end position="536"/>
    </location>
</feature>
<feature type="region of interest" description="Disordered" evidence="1">
    <location>
        <begin position="592"/>
        <end position="700"/>
    </location>
</feature>
<name>A0A553R0L6_9TELE</name>
<feature type="compositionally biased region" description="Polar residues" evidence="1">
    <location>
        <begin position="1064"/>
        <end position="1082"/>
    </location>
</feature>
<feature type="region of interest" description="Disordered" evidence="1">
    <location>
        <begin position="1297"/>
        <end position="1349"/>
    </location>
</feature>
<feature type="region of interest" description="Disordered" evidence="1">
    <location>
        <begin position="546"/>
        <end position="565"/>
    </location>
</feature>
<feature type="compositionally biased region" description="Acidic residues" evidence="1">
    <location>
        <begin position="628"/>
        <end position="638"/>
    </location>
</feature>
<feature type="compositionally biased region" description="Low complexity" evidence="1">
    <location>
        <begin position="113"/>
        <end position="128"/>
    </location>
</feature>
<reference evidence="2 3" key="1">
    <citation type="journal article" date="2019" name="Sci. Data">
        <title>Hybrid genome assembly and annotation of Danionella translucida.</title>
        <authorList>
            <person name="Kadobianskyi M."/>
            <person name="Schulze L."/>
            <person name="Schuelke M."/>
            <person name="Judkewitz B."/>
        </authorList>
    </citation>
    <scope>NUCLEOTIDE SEQUENCE [LARGE SCALE GENOMIC DNA]</scope>
    <source>
        <strain evidence="2 3">Bolton</strain>
    </source>
</reference>
<sequence>MDRQLIMKPDGEETSSMAAVNPKPANQEAPMDAASPSTQTSPPETTPASSKTPKEKSADAKAKAVSKTKAPLTSARPSTGQNRLTNGAQKSQANGVAKKPSAGGVEKKTLSNAAAKKPATPLTKPPTKVLEKKANGVKTPGAAPALKRTPSTAPAEGAKPKPKTAAPASRPGTASTIKSSSKDSPKPNSNRSVGPSTATPKPAAPKTPTSRPSTATPKTPSSATKPAATKTTVPSAARTPTPKTATPGKKDVSKQPTTPAAKKPASSPLTRSTPSKTTKPDTPKAASAAKAESTPKKPAPSSKAAEMKATKPKESKATPSKEVTASPKTTGTKPSAKASSPKKSVGSSTPMSLKGGPKSTVPSDKKAEVKDVATTEVAPAVASAAIASLMTSEGASKESTKEVIEDVSTEEVKSEELPSIPASLECPKVDIEETVSAATFADAPEGSGTTAIASEDRTKTPVSHICNEPQEEAISPLQQTPEDIAMPILPPTSPKETLSAFGGFEETSGDTTKPVIPPTSYEPGEETVSPVTVPESEDLTTCLNRSNSFETRKETISPNTTPAFGTLATSVTSYEQNLETISPNVAPGFEDSIKTREESVSPLSPPLFAGLTRATIPPSSLDAPEQSESSEEEPEDSNCPELQFSSEQEVRKAMDSAKSQMVGEVDLDIQEEAMATESPLGTTVLSPPSSPVVPTSFPVSSLLKDIPCPVDQWARSSSLGETKEDEEQDEESEEDREKEEDFKITATAEHLMGEFEMFGCTNGERKAAPVSLWQEQDEAVEKAEEEINEDNEEEEEEDEIREFAVEEPLAQTKKEECFGSRETDFARSEWGTRIPDDMFGGSKPHSEVVSPFNAGSMRGPEEMAEFLGHEADENQPFTGPPGIQSFGSEDEEEDDEEEHLKEDMDLGSDQEEEQQQNELRKQDVDVEMVYKSKDETSDDFGNEDEDDYTEETHTDLKRGAQATSMPEGWSRPNLLSDPIPQPASLFSESSLYDSGFPETTRGFATDPKIMAAFSADPDTPPKSPVPPPIHASEPDPETQDETGCSVPATAGALAAPAIGMSQSSTLSGTALAAHSSSETSTPEELREYDSSSGVESRSDKQQTPVPAVQTDMEQDLGIHLERGDGDEEEAETLPADEILGDAATAPASVPSSPSTSGDEASDTEGEMQINDPDAVGTEKSNVAHKLSALEEDEDAPEQIGEEDGGTPQSANSVGSYGFDCSASNSNAHSMAESCGKSPGIFSLENEEHLPEEAKDPCFIKELTLPAATAYGEDLFGCPLDLMPLSEPSAKEAGFDQHYYSQTGSGPMEEEMDPESPMHLSPQHEHDSDGQPPYYSALCDKTDNSMAGKV</sequence>
<feature type="compositionally biased region" description="Polar residues" evidence="1">
    <location>
        <begin position="75"/>
        <end position="94"/>
    </location>
</feature>
<feature type="region of interest" description="Disordered" evidence="1">
    <location>
        <begin position="1064"/>
        <end position="1248"/>
    </location>
</feature>
<feature type="compositionally biased region" description="Low complexity" evidence="1">
    <location>
        <begin position="186"/>
        <end position="247"/>
    </location>
</feature>
<feature type="compositionally biased region" description="Basic and acidic residues" evidence="1">
    <location>
        <begin position="305"/>
        <end position="316"/>
    </location>
</feature>
<dbReference type="Proteomes" id="UP000316079">
    <property type="component" value="Unassembled WGS sequence"/>
</dbReference>
<feature type="compositionally biased region" description="Basic and acidic residues" evidence="1">
    <location>
        <begin position="1"/>
        <end position="11"/>
    </location>
</feature>
<feature type="compositionally biased region" description="Acidic residues" evidence="1">
    <location>
        <begin position="936"/>
        <end position="949"/>
    </location>
</feature>
<proteinExistence type="predicted"/>
<gene>
    <name evidence="2" type="ORF">DNTS_022125</name>
</gene>
<keyword evidence="3" id="KW-1185">Reference proteome</keyword>
<feature type="compositionally biased region" description="Basic and acidic residues" evidence="1">
    <location>
        <begin position="52"/>
        <end position="62"/>
    </location>
</feature>
<feature type="region of interest" description="Disordered" evidence="1">
    <location>
        <begin position="390"/>
        <end position="425"/>
    </location>
</feature>
<feature type="compositionally biased region" description="Basic and acidic residues" evidence="1">
    <location>
        <begin position="918"/>
        <end position="935"/>
    </location>
</feature>
<feature type="compositionally biased region" description="Acidic residues" evidence="1">
    <location>
        <begin position="775"/>
        <end position="800"/>
    </location>
</feature>
<dbReference type="PANTHER" id="PTHR22427">
    <property type="entry name" value="GH15728P"/>
    <property type="match status" value="1"/>
</dbReference>
<feature type="compositionally biased region" description="Low complexity" evidence="1">
    <location>
        <begin position="33"/>
        <end position="51"/>
    </location>
</feature>
<feature type="compositionally biased region" description="Low complexity" evidence="1">
    <location>
        <begin position="283"/>
        <end position="292"/>
    </location>
</feature>
<feature type="region of interest" description="Disordered" evidence="1">
    <location>
        <begin position="772"/>
        <end position="800"/>
    </location>
</feature>
<dbReference type="PANTHER" id="PTHR22427:SF8">
    <property type="entry name" value="PROLINE-RICH PROTEIN 36"/>
    <property type="match status" value="1"/>
</dbReference>
<feature type="compositionally biased region" description="Low complexity" evidence="1">
    <location>
        <begin position="266"/>
        <end position="277"/>
    </location>
</feature>
<evidence type="ECO:0000313" key="2">
    <source>
        <dbReference type="EMBL" id="TRY95725.1"/>
    </source>
</evidence>
<feature type="compositionally biased region" description="Acidic residues" evidence="1">
    <location>
        <begin position="723"/>
        <end position="738"/>
    </location>
</feature>
<feature type="compositionally biased region" description="Low complexity" evidence="1">
    <location>
        <begin position="153"/>
        <end position="168"/>
    </location>
</feature>